<accession>A0A174BBK2</accession>
<sequence length="584" mass="64649">MSCSIPGMEDAGCIFLFGYNPADSHPIVARRIVRAKEKGCKIIVADPRHIETARIADLYLPIKNGCNVAFLNAFANCLVNDGLYDKEFVAEHTNGFDEWWETIKNYTPESVQDITGVEPALIHQAAEMYATAKPSAIIGWGMGVCQQKQNLKTVHTIASIACVAGQIGKPNSGLAPVRGQNNVQGSCDMGMLPNLYPGYQKVTDPAVRAKFAKAWGVPEEKLPLEEGYKLTDLGHLVDEGKVHCFYNYGEDPVQTEPDSAGMRKTLSELDLFICQDIFMTQTTMLADVILPATSWGEHEGVFTASDRSFQHFDAAVPPKGECRHDWEIFADLSTRMGYPMHYDNTEQIWNECISLCPNFVGATYEKMAPEGGYAQWPVKSTDVNDHGTPDMFAGGKFTTKDGRANLMAHDWEAPSELPDDEYPLILCTVREVGHYSCRSMTGNCKTLALLADEPGFVRMNPADAQARGIKNGDIVSIHSRRGQVYSRADVSDRINKGTVYMTYQWWIGKCNELTIHKVDPVSHTPEDKFSACQVDAIADQVWAEGEVERQYTELKQALVDAAAPQDVEPGAAKFDDETHVNQIV</sequence>
<dbReference type="Gene3D" id="3.40.228.10">
    <property type="entry name" value="Dimethylsulfoxide Reductase, domain 2"/>
    <property type="match status" value="1"/>
</dbReference>
<dbReference type="PROSITE" id="PS00932">
    <property type="entry name" value="MOLYBDOPTERIN_PROK_3"/>
    <property type="match status" value="1"/>
</dbReference>
<dbReference type="PANTHER" id="PTHR43105">
    <property type="entry name" value="RESPIRATORY NITRATE REDUCTASE"/>
    <property type="match status" value="1"/>
</dbReference>
<dbReference type="PROSITE" id="PS00490">
    <property type="entry name" value="MOLYBDOPTERIN_PROK_2"/>
    <property type="match status" value="1"/>
</dbReference>
<evidence type="ECO:0000259" key="6">
    <source>
        <dbReference type="Pfam" id="PF01568"/>
    </source>
</evidence>
<dbReference type="SUPFAM" id="SSF50692">
    <property type="entry name" value="ADC-like"/>
    <property type="match status" value="1"/>
</dbReference>
<name>A0A174BBK2_9ACTN</name>
<organism evidence="7 8">
    <name type="scientific">Collinsella aerofaciens</name>
    <dbReference type="NCBI Taxonomy" id="74426"/>
    <lineage>
        <taxon>Bacteria</taxon>
        <taxon>Bacillati</taxon>
        <taxon>Actinomycetota</taxon>
        <taxon>Coriobacteriia</taxon>
        <taxon>Coriobacteriales</taxon>
        <taxon>Coriobacteriaceae</taxon>
        <taxon>Collinsella</taxon>
    </lineage>
</organism>
<dbReference type="EC" id="1.2.1.2" evidence="7"/>
<evidence type="ECO:0000313" key="8">
    <source>
        <dbReference type="Proteomes" id="UP000095468"/>
    </source>
</evidence>
<dbReference type="Proteomes" id="UP000095468">
    <property type="component" value="Unassembled WGS sequence"/>
</dbReference>
<evidence type="ECO:0000256" key="2">
    <source>
        <dbReference type="ARBA" id="ARBA00023002"/>
    </source>
</evidence>
<dbReference type="GO" id="GO:0046872">
    <property type="term" value="F:metal ion binding"/>
    <property type="evidence" value="ECO:0007669"/>
    <property type="project" value="UniProtKB-KW"/>
</dbReference>
<dbReference type="InterPro" id="IPR006657">
    <property type="entry name" value="MoPterin_dinucl-bd_dom"/>
</dbReference>
<evidence type="ECO:0000259" key="5">
    <source>
        <dbReference type="Pfam" id="PF00384"/>
    </source>
</evidence>
<dbReference type="Gene3D" id="2.40.40.20">
    <property type="match status" value="1"/>
</dbReference>
<keyword evidence="2 7" id="KW-0560">Oxidoreductase</keyword>
<feature type="domain" description="Molybdopterin oxidoreductase" evidence="5">
    <location>
        <begin position="1"/>
        <end position="334"/>
    </location>
</feature>
<evidence type="ECO:0000313" key="7">
    <source>
        <dbReference type="EMBL" id="CUN98401.1"/>
    </source>
</evidence>
<dbReference type="GO" id="GO:0016020">
    <property type="term" value="C:membrane"/>
    <property type="evidence" value="ECO:0007669"/>
    <property type="project" value="TreeGrafter"/>
</dbReference>
<dbReference type="GO" id="GO:0003954">
    <property type="term" value="F:NADH dehydrogenase activity"/>
    <property type="evidence" value="ECO:0007669"/>
    <property type="project" value="TreeGrafter"/>
</dbReference>
<dbReference type="EMBL" id="CYYP01000006">
    <property type="protein sequence ID" value="CUN98401.1"/>
    <property type="molecule type" value="Genomic_DNA"/>
</dbReference>
<dbReference type="InterPro" id="IPR006656">
    <property type="entry name" value="Mopterin_OxRdtase"/>
</dbReference>
<gene>
    <name evidence="7" type="primary">fdhF_2</name>
    <name evidence="7" type="ORF">ERS852381_00915</name>
</gene>
<dbReference type="SUPFAM" id="SSF53706">
    <property type="entry name" value="Formate dehydrogenase/DMSO reductase, domains 1-3"/>
    <property type="match status" value="1"/>
</dbReference>
<reference evidence="7 8" key="1">
    <citation type="submission" date="2015-09" db="EMBL/GenBank/DDBJ databases">
        <authorList>
            <consortium name="Pathogen Informatics"/>
        </authorList>
    </citation>
    <scope>NUCLEOTIDE SEQUENCE [LARGE SCALE GENOMIC DNA]</scope>
    <source>
        <strain evidence="7 8">2789STDY5608823</strain>
    </source>
</reference>
<proteinExistence type="predicted"/>
<keyword evidence="3" id="KW-0408">Iron</keyword>
<dbReference type="GO" id="GO:0043546">
    <property type="term" value="F:molybdopterin cofactor binding"/>
    <property type="evidence" value="ECO:0007669"/>
    <property type="project" value="InterPro"/>
</dbReference>
<evidence type="ECO:0000256" key="4">
    <source>
        <dbReference type="ARBA" id="ARBA00023014"/>
    </source>
</evidence>
<protein>
    <submittedName>
        <fullName evidence="7">Formate dehydrogenase H</fullName>
        <ecNumber evidence="7">1.2.1.2</ecNumber>
    </submittedName>
</protein>
<evidence type="ECO:0000256" key="3">
    <source>
        <dbReference type="ARBA" id="ARBA00023004"/>
    </source>
</evidence>
<dbReference type="PANTHER" id="PTHR43105:SF14">
    <property type="entry name" value="FORMATE DEHYDROGENASE H"/>
    <property type="match status" value="1"/>
</dbReference>
<dbReference type="InterPro" id="IPR009010">
    <property type="entry name" value="Asp_de-COase-like_dom_sf"/>
</dbReference>
<keyword evidence="1" id="KW-0479">Metal-binding</keyword>
<dbReference type="GO" id="GO:0051536">
    <property type="term" value="F:iron-sulfur cluster binding"/>
    <property type="evidence" value="ECO:0007669"/>
    <property type="project" value="UniProtKB-KW"/>
</dbReference>
<dbReference type="Gene3D" id="3.40.50.740">
    <property type="match status" value="1"/>
</dbReference>
<feature type="domain" description="Molybdopterin dinucleotide-binding" evidence="6">
    <location>
        <begin position="424"/>
        <end position="527"/>
    </location>
</feature>
<evidence type="ECO:0000256" key="1">
    <source>
        <dbReference type="ARBA" id="ARBA00022723"/>
    </source>
</evidence>
<dbReference type="InterPro" id="IPR050123">
    <property type="entry name" value="Prok_molybdopt-oxidoreductase"/>
</dbReference>
<dbReference type="AlphaFoldDB" id="A0A174BBK2"/>
<dbReference type="GO" id="GO:0022904">
    <property type="term" value="P:respiratory electron transport chain"/>
    <property type="evidence" value="ECO:0007669"/>
    <property type="project" value="TreeGrafter"/>
</dbReference>
<dbReference type="Pfam" id="PF00384">
    <property type="entry name" value="Molybdopterin"/>
    <property type="match status" value="1"/>
</dbReference>
<dbReference type="InterPro" id="IPR006655">
    <property type="entry name" value="Mopterin_OxRdtase_prok_CS"/>
</dbReference>
<keyword evidence="4" id="KW-0411">Iron-sulfur</keyword>
<dbReference type="Pfam" id="PF01568">
    <property type="entry name" value="Molydop_binding"/>
    <property type="match status" value="1"/>
</dbReference>